<dbReference type="InterPro" id="IPR036942">
    <property type="entry name" value="Beta-barrel_TonB_sf"/>
</dbReference>
<comment type="subcellular location">
    <subcellularLocation>
        <location evidence="1">Cell outer membrane</location>
        <topology evidence="1">Multi-pass membrane protein</topology>
    </subcellularLocation>
</comment>
<sequence>MKIFRLTLTLLFMVGNYFFVFAQSNKLDNLNNITLTGQVRPLGDLSPIENALVINTDNKLNFVKTNKNGIFSITVPKETKGILIRAENYQDLQIPIENSQLKLSSPYLLEPSAEYGGTGIIRARRKDEVSQNTFQQEEMAHVAGTGGDAVRALQTLPSVLPANVGSADVVVRGGSPGDNSFYYDDLLLPFIFHFGGTETIIPTRMIESMDFYPGAFSAYYTDTIGGVIQLRSFNSIPKRFSGEIEVGLIQSGIFLEGNAFGSSIEKEIDKEKNSQETHIIKNENEKNGQTNQSNNNENSDDAIGYRIGFRRTYLELYKPLIAKLANNTSFVTIPQATDYQMILNGNHSRGTWQIYLLGANDSASLSAPIGNSTTASGQNSFSFENYMETAGFKYNLNLGNGLGFRVSFQQRYYLLNQSIFGNNINIESQLYSFSFILDKKINELFSYSLGVRPKYQHYEAGLNVIQLPGGGMTTSFDSELAPVVQDKVVVDSFYGDAFVDIIFKPINKLTINPGLNMIVGSHSSEFAIDPRIGVRYEFIEGQTLKAGGGYYSQYPQPQYNAPRYGNPNLELERSIQYAIGYESKFWDDYFIDIQSWIKSSDNLVGPAVSNPNNKYENSIEMRAKGVEFFLKKKASGIWFGWMSYGISQSEQRDPGSGEWRYSNYDRTHSVNIVYGQKITSRWNAGTRIQFMTGTPYSTVSGGVYNENTGKYSPVSDGNTYLISKNDARIPYFFEVDFRTEYDFLFQDWKLTSYLDILNVFNRSNVANNSYNRDYTKQVYITGLPILPSIGVIAKF</sequence>
<protein>
    <submittedName>
        <fullName evidence="9">TonB-dependent receptor plug domain-containing protein</fullName>
    </submittedName>
</protein>
<dbReference type="GO" id="GO:0044718">
    <property type="term" value="P:siderophore transmembrane transport"/>
    <property type="evidence" value="ECO:0007669"/>
    <property type="project" value="TreeGrafter"/>
</dbReference>
<keyword evidence="5" id="KW-0732">Signal</keyword>
<feature type="compositionally biased region" description="Low complexity" evidence="8">
    <location>
        <begin position="287"/>
        <end position="297"/>
    </location>
</feature>
<dbReference type="Proteomes" id="UP000442694">
    <property type="component" value="Unassembled WGS sequence"/>
</dbReference>
<dbReference type="AlphaFoldDB" id="A0A833N527"/>
<evidence type="ECO:0000256" key="3">
    <source>
        <dbReference type="ARBA" id="ARBA00022452"/>
    </source>
</evidence>
<dbReference type="RefSeq" id="WP_152211513.1">
    <property type="nucleotide sequence ID" value="NZ_WFLN01000004.1"/>
</dbReference>
<keyword evidence="4" id="KW-0812">Transmembrane</keyword>
<proteinExistence type="predicted"/>
<keyword evidence="6" id="KW-0472">Membrane</keyword>
<dbReference type="EMBL" id="WFLN01000004">
    <property type="protein sequence ID" value="KAB8033427.1"/>
    <property type="molecule type" value="Genomic_DNA"/>
</dbReference>
<evidence type="ECO:0000313" key="9">
    <source>
        <dbReference type="EMBL" id="KAB8033427.1"/>
    </source>
</evidence>
<evidence type="ECO:0000256" key="6">
    <source>
        <dbReference type="ARBA" id="ARBA00023136"/>
    </source>
</evidence>
<keyword evidence="7" id="KW-0998">Cell outer membrane</keyword>
<accession>A0A833N527</accession>
<dbReference type="GO" id="GO:0015344">
    <property type="term" value="F:siderophore uptake transmembrane transporter activity"/>
    <property type="evidence" value="ECO:0007669"/>
    <property type="project" value="TreeGrafter"/>
</dbReference>
<dbReference type="Gene3D" id="2.170.130.10">
    <property type="entry name" value="TonB-dependent receptor, plug domain"/>
    <property type="match status" value="1"/>
</dbReference>
<dbReference type="InterPro" id="IPR037066">
    <property type="entry name" value="Plug_dom_sf"/>
</dbReference>
<dbReference type="InterPro" id="IPR008969">
    <property type="entry name" value="CarboxyPept-like_regulatory"/>
</dbReference>
<feature type="region of interest" description="Disordered" evidence="8">
    <location>
        <begin position="280"/>
        <end position="300"/>
    </location>
</feature>
<evidence type="ECO:0000256" key="1">
    <source>
        <dbReference type="ARBA" id="ARBA00004571"/>
    </source>
</evidence>
<keyword evidence="3" id="KW-1134">Transmembrane beta strand</keyword>
<dbReference type="PANTHER" id="PTHR30069">
    <property type="entry name" value="TONB-DEPENDENT OUTER MEMBRANE RECEPTOR"/>
    <property type="match status" value="1"/>
</dbReference>
<evidence type="ECO:0000256" key="5">
    <source>
        <dbReference type="ARBA" id="ARBA00022729"/>
    </source>
</evidence>
<evidence type="ECO:0000313" key="10">
    <source>
        <dbReference type="Proteomes" id="UP000442694"/>
    </source>
</evidence>
<name>A0A833N527_9BACT</name>
<gene>
    <name evidence="9" type="ORF">GCL57_01625</name>
</gene>
<dbReference type="SUPFAM" id="SSF49464">
    <property type="entry name" value="Carboxypeptidase regulatory domain-like"/>
    <property type="match status" value="1"/>
</dbReference>
<dbReference type="InterPro" id="IPR039426">
    <property type="entry name" value="TonB-dep_rcpt-like"/>
</dbReference>
<keyword evidence="10" id="KW-1185">Reference proteome</keyword>
<keyword evidence="2" id="KW-0813">Transport</keyword>
<dbReference type="GO" id="GO:0009279">
    <property type="term" value="C:cell outer membrane"/>
    <property type="evidence" value="ECO:0007669"/>
    <property type="project" value="UniProtKB-SubCell"/>
</dbReference>
<dbReference type="SUPFAM" id="SSF56935">
    <property type="entry name" value="Porins"/>
    <property type="match status" value="1"/>
</dbReference>
<dbReference type="Gene3D" id="2.40.170.20">
    <property type="entry name" value="TonB-dependent receptor, beta-barrel domain"/>
    <property type="match status" value="1"/>
</dbReference>
<evidence type="ECO:0000256" key="4">
    <source>
        <dbReference type="ARBA" id="ARBA00022692"/>
    </source>
</evidence>
<evidence type="ECO:0000256" key="2">
    <source>
        <dbReference type="ARBA" id="ARBA00022448"/>
    </source>
</evidence>
<keyword evidence="9" id="KW-0675">Receptor</keyword>
<comment type="caution">
    <text evidence="9">The sequence shown here is derived from an EMBL/GenBank/DDBJ whole genome shotgun (WGS) entry which is preliminary data.</text>
</comment>
<evidence type="ECO:0000256" key="7">
    <source>
        <dbReference type="ARBA" id="ARBA00023237"/>
    </source>
</evidence>
<reference evidence="9 10" key="1">
    <citation type="submission" date="2019-10" db="EMBL/GenBank/DDBJ databases">
        <title>New genus of Silvanigrellaceae.</title>
        <authorList>
            <person name="Pitt A."/>
            <person name="Hahn M.W."/>
        </authorList>
    </citation>
    <scope>NUCLEOTIDE SEQUENCE [LARGE SCALE GENOMIC DNA]</scope>
    <source>
        <strain evidence="9 10">33A1-SZDP</strain>
    </source>
</reference>
<dbReference type="PANTHER" id="PTHR30069:SF29">
    <property type="entry name" value="HEMOGLOBIN AND HEMOGLOBIN-HAPTOGLOBIN-BINDING PROTEIN 1-RELATED"/>
    <property type="match status" value="1"/>
</dbReference>
<organism evidence="9 10">
    <name type="scientific">Fluviispira multicolorata</name>
    <dbReference type="NCBI Taxonomy" id="2654512"/>
    <lineage>
        <taxon>Bacteria</taxon>
        <taxon>Pseudomonadati</taxon>
        <taxon>Bdellovibrionota</taxon>
        <taxon>Oligoflexia</taxon>
        <taxon>Silvanigrellales</taxon>
        <taxon>Silvanigrellaceae</taxon>
        <taxon>Fluviispira</taxon>
    </lineage>
</organism>
<evidence type="ECO:0000256" key="8">
    <source>
        <dbReference type="SAM" id="MobiDB-lite"/>
    </source>
</evidence>